<dbReference type="AlphaFoldDB" id="A0ABD2N6Q7"/>
<dbReference type="Proteomes" id="UP001516400">
    <property type="component" value="Unassembled WGS sequence"/>
</dbReference>
<dbReference type="PANTHER" id="PTHR10656">
    <property type="entry name" value="CELL FATE DETERMINING PROTEIN MAB21-RELATED"/>
    <property type="match status" value="1"/>
</dbReference>
<dbReference type="PANTHER" id="PTHR10656:SF70">
    <property type="entry name" value="PROTEIN MAB-21-RELATED"/>
    <property type="match status" value="1"/>
</dbReference>
<comment type="caution">
    <text evidence="1">The sequence shown here is derived from an EMBL/GenBank/DDBJ whole genome shotgun (WGS) entry which is preliminary data.</text>
</comment>
<accession>A0ABD2N6Q7</accession>
<organism evidence="1 2">
    <name type="scientific">Cryptolaemus montrouzieri</name>
    <dbReference type="NCBI Taxonomy" id="559131"/>
    <lineage>
        <taxon>Eukaryota</taxon>
        <taxon>Metazoa</taxon>
        <taxon>Ecdysozoa</taxon>
        <taxon>Arthropoda</taxon>
        <taxon>Hexapoda</taxon>
        <taxon>Insecta</taxon>
        <taxon>Pterygota</taxon>
        <taxon>Neoptera</taxon>
        <taxon>Endopterygota</taxon>
        <taxon>Coleoptera</taxon>
        <taxon>Polyphaga</taxon>
        <taxon>Cucujiformia</taxon>
        <taxon>Coccinelloidea</taxon>
        <taxon>Coccinellidae</taxon>
        <taxon>Scymninae</taxon>
        <taxon>Scymnini</taxon>
        <taxon>Cryptolaemus</taxon>
    </lineage>
</organism>
<keyword evidence="2" id="KW-1185">Reference proteome</keyword>
<gene>
    <name evidence="1" type="ORF">HHI36_015662</name>
</gene>
<dbReference type="EMBL" id="JABFTP020000062">
    <property type="protein sequence ID" value="KAL3274252.1"/>
    <property type="molecule type" value="Genomic_DNA"/>
</dbReference>
<name>A0ABD2N6Q7_9CUCU</name>
<reference evidence="1 2" key="1">
    <citation type="journal article" date="2021" name="BMC Biol.">
        <title>Horizontally acquired antibacterial genes associated with adaptive radiation of ladybird beetles.</title>
        <authorList>
            <person name="Li H.S."/>
            <person name="Tang X.F."/>
            <person name="Huang Y.H."/>
            <person name="Xu Z.Y."/>
            <person name="Chen M.L."/>
            <person name="Du X.Y."/>
            <person name="Qiu B.Y."/>
            <person name="Chen P.T."/>
            <person name="Zhang W."/>
            <person name="Slipinski A."/>
            <person name="Escalona H.E."/>
            <person name="Waterhouse R.M."/>
            <person name="Zwick A."/>
            <person name="Pang H."/>
        </authorList>
    </citation>
    <scope>NUCLEOTIDE SEQUENCE [LARGE SCALE GENOMIC DNA]</scope>
    <source>
        <strain evidence="1">SYSU2018</strain>
    </source>
</reference>
<evidence type="ECO:0000313" key="1">
    <source>
        <dbReference type="EMBL" id="KAL3274252.1"/>
    </source>
</evidence>
<proteinExistence type="predicted"/>
<sequence length="397" mass="44907">MFRKKRKEEGAKYGDITLEPLILQNSRLKFSPEQLQNLNFVFNKKLQYRHDYLDKTLSQAKSVAERLIQRLLCAAGSADSRFASKFLIVDNSTSSHNNKRAKSVSGYFPKGLSYLVRLDELSTPCLYDLDSTPRLEIIENDSDCPPAYCRIRLPTAAVSLWGEFLNPSYFLRRDKVQTRLVELLANAAGSDTPNSSLHVDESILCGVPGKLVDAATLYHLLKVPSFQHIYYGPGGSMPRFPDPRDFRIAIVDEPEGIRLKIEFLSPAFANTCLNIRLLVAVGVDAWPSSSKFPHRISMAHCDCLLYHKAATTGMYLVGYGVQSSAWQIRVPAAENTILNHYSESSTIRTILDILYDSIEEIEISRNLKKHQISYKILNKYIMLTVLLEELEKVPQIL</sequence>
<protein>
    <submittedName>
        <fullName evidence="1">Uncharacterized protein</fullName>
    </submittedName>
</protein>
<evidence type="ECO:0000313" key="2">
    <source>
        <dbReference type="Proteomes" id="UP001516400"/>
    </source>
</evidence>